<dbReference type="AlphaFoldDB" id="A1ZKS9"/>
<dbReference type="eggNOG" id="COG0314">
    <property type="taxonomic scope" value="Bacteria"/>
</dbReference>
<evidence type="ECO:0000256" key="12">
    <source>
        <dbReference type="ARBA" id="ARBA00049878"/>
    </source>
</evidence>
<dbReference type="EMBL" id="AAWS01000013">
    <property type="protein sequence ID" value="EAY28894.1"/>
    <property type="molecule type" value="Genomic_DNA"/>
</dbReference>
<dbReference type="InterPro" id="IPR003448">
    <property type="entry name" value="Mopterin_biosynth_MoaE"/>
</dbReference>
<evidence type="ECO:0000313" key="14">
    <source>
        <dbReference type="Proteomes" id="UP000004095"/>
    </source>
</evidence>
<protein>
    <recommendedName>
        <fullName evidence="4">Molybdopterin synthase catalytic subunit</fullName>
        <ecNumber evidence="3">2.8.1.12</ecNumber>
    </recommendedName>
    <alternativeName>
        <fullName evidence="10">MPT synthase subunit 2</fullName>
    </alternativeName>
    <alternativeName>
        <fullName evidence="8">Molybdenum cofactor biosynthesis protein E</fullName>
    </alternativeName>
    <alternativeName>
        <fullName evidence="9">Molybdopterin-converting factor large subunit</fullName>
    </alternativeName>
    <alternativeName>
        <fullName evidence="11">Molybdopterin-converting factor subunit 2</fullName>
    </alternativeName>
</protein>
<dbReference type="Proteomes" id="UP000004095">
    <property type="component" value="Unassembled WGS sequence"/>
</dbReference>
<evidence type="ECO:0000313" key="13">
    <source>
        <dbReference type="EMBL" id="EAY28894.1"/>
    </source>
</evidence>
<dbReference type="InterPro" id="IPR036563">
    <property type="entry name" value="MoaE_sf"/>
</dbReference>
<organism evidence="13 14">
    <name type="scientific">Microscilla marina ATCC 23134</name>
    <dbReference type="NCBI Taxonomy" id="313606"/>
    <lineage>
        <taxon>Bacteria</taxon>
        <taxon>Pseudomonadati</taxon>
        <taxon>Bacteroidota</taxon>
        <taxon>Cytophagia</taxon>
        <taxon>Cytophagales</taxon>
        <taxon>Microscillaceae</taxon>
        <taxon>Microscilla</taxon>
    </lineage>
</organism>
<keyword evidence="5" id="KW-0808">Transferase</keyword>
<keyword evidence="6" id="KW-0501">Molybdenum cofactor biosynthesis</keyword>
<dbReference type="EC" id="2.8.1.12" evidence="3"/>
<evidence type="ECO:0000256" key="5">
    <source>
        <dbReference type="ARBA" id="ARBA00022679"/>
    </source>
</evidence>
<dbReference type="GO" id="GO:0006777">
    <property type="term" value="P:Mo-molybdopterin cofactor biosynthetic process"/>
    <property type="evidence" value="ECO:0007669"/>
    <property type="project" value="UniProtKB-KW"/>
</dbReference>
<evidence type="ECO:0000256" key="6">
    <source>
        <dbReference type="ARBA" id="ARBA00023150"/>
    </source>
</evidence>
<dbReference type="CDD" id="cd00756">
    <property type="entry name" value="MoaE"/>
    <property type="match status" value="1"/>
</dbReference>
<reference evidence="13 14" key="1">
    <citation type="submission" date="2007-01" db="EMBL/GenBank/DDBJ databases">
        <authorList>
            <person name="Haygood M."/>
            <person name="Podell S."/>
            <person name="Anderson C."/>
            <person name="Hopkinson B."/>
            <person name="Roe K."/>
            <person name="Barbeau K."/>
            <person name="Gaasterland T."/>
            <person name="Ferriera S."/>
            <person name="Johnson J."/>
            <person name="Kravitz S."/>
            <person name="Beeson K."/>
            <person name="Sutton G."/>
            <person name="Rogers Y.-H."/>
            <person name="Friedman R."/>
            <person name="Frazier M."/>
            <person name="Venter J.C."/>
        </authorList>
    </citation>
    <scope>NUCLEOTIDE SEQUENCE [LARGE SCALE GENOMIC DNA]</scope>
    <source>
        <strain evidence="13 14">ATCC 23134</strain>
    </source>
</reference>
<evidence type="ECO:0000256" key="9">
    <source>
        <dbReference type="ARBA" id="ARBA00030407"/>
    </source>
</evidence>
<sequence>MEFKITDQPINEQEVIDLVRSPHCGGLSVFVGTVRNQTKGKKVISLEFEAYEAMAMNKMREIAEQAQKRWKTDKIAIYHRVGKLSVEETAVVIAVSTPHRKESFQACEYLIDTLKQVVPIWKKEIYEDGEIWVAAHP</sequence>
<dbReference type="RefSeq" id="WP_002697014.1">
    <property type="nucleotide sequence ID" value="NZ_AAWS01000013.1"/>
</dbReference>
<comment type="pathway">
    <text evidence="1">Cofactor biosynthesis; molybdopterin biosynthesis.</text>
</comment>
<proteinExistence type="inferred from homology"/>
<dbReference type="Pfam" id="PF02391">
    <property type="entry name" value="MoaE"/>
    <property type="match status" value="1"/>
</dbReference>
<accession>A1ZKS9</accession>
<gene>
    <name evidence="13" type="ORF">M23134_00048</name>
</gene>
<comment type="similarity">
    <text evidence="2">Belongs to the MoaE family.</text>
</comment>
<evidence type="ECO:0000256" key="2">
    <source>
        <dbReference type="ARBA" id="ARBA00005426"/>
    </source>
</evidence>
<dbReference type="PANTHER" id="PTHR23404">
    <property type="entry name" value="MOLYBDOPTERIN SYNTHASE RELATED"/>
    <property type="match status" value="1"/>
</dbReference>
<evidence type="ECO:0000256" key="8">
    <source>
        <dbReference type="ARBA" id="ARBA00029745"/>
    </source>
</evidence>
<evidence type="ECO:0000256" key="10">
    <source>
        <dbReference type="ARBA" id="ARBA00030781"/>
    </source>
</evidence>
<name>A1ZKS9_MICM2</name>
<evidence type="ECO:0000256" key="7">
    <source>
        <dbReference type="ARBA" id="ARBA00026066"/>
    </source>
</evidence>
<dbReference type="SUPFAM" id="SSF54690">
    <property type="entry name" value="Molybdopterin synthase subunit MoaE"/>
    <property type="match status" value="1"/>
</dbReference>
<comment type="subunit">
    <text evidence="7">Heterotetramer of 2 MoaD subunits and 2 MoaE subunits. Also stable as homodimer. The enzyme changes between these two forms during catalysis.</text>
</comment>
<evidence type="ECO:0000256" key="1">
    <source>
        <dbReference type="ARBA" id="ARBA00005046"/>
    </source>
</evidence>
<comment type="caution">
    <text evidence="13">The sequence shown here is derived from an EMBL/GenBank/DDBJ whole genome shotgun (WGS) entry which is preliminary data.</text>
</comment>
<comment type="catalytic activity">
    <reaction evidence="12">
        <text>2 [molybdopterin-synthase sulfur-carrier protein]-C-terminal-Gly-aminoethanethioate + cyclic pyranopterin phosphate + H2O = molybdopterin + 2 [molybdopterin-synthase sulfur-carrier protein]-C-terminal Gly-Gly + 2 H(+)</text>
        <dbReference type="Rhea" id="RHEA:26333"/>
        <dbReference type="Rhea" id="RHEA-COMP:12202"/>
        <dbReference type="Rhea" id="RHEA-COMP:19907"/>
        <dbReference type="ChEBI" id="CHEBI:15377"/>
        <dbReference type="ChEBI" id="CHEBI:15378"/>
        <dbReference type="ChEBI" id="CHEBI:58698"/>
        <dbReference type="ChEBI" id="CHEBI:59648"/>
        <dbReference type="ChEBI" id="CHEBI:90778"/>
        <dbReference type="ChEBI" id="CHEBI:232372"/>
        <dbReference type="EC" id="2.8.1.12"/>
    </reaction>
</comment>
<dbReference type="OrthoDB" id="9803224at2"/>
<dbReference type="GO" id="GO:0030366">
    <property type="term" value="F:molybdopterin synthase activity"/>
    <property type="evidence" value="ECO:0007669"/>
    <property type="project" value="UniProtKB-EC"/>
</dbReference>
<evidence type="ECO:0000256" key="11">
    <source>
        <dbReference type="ARBA" id="ARBA00032474"/>
    </source>
</evidence>
<dbReference type="FunFam" id="3.90.1170.40:FF:000003">
    <property type="entry name" value="Molybdopterin converting factor subunit 2"/>
    <property type="match status" value="1"/>
</dbReference>
<dbReference type="Gene3D" id="3.90.1170.40">
    <property type="entry name" value="Molybdopterin biosynthesis MoaE subunit"/>
    <property type="match status" value="1"/>
</dbReference>
<keyword evidence="14" id="KW-1185">Reference proteome</keyword>
<evidence type="ECO:0000256" key="4">
    <source>
        <dbReference type="ARBA" id="ARBA00013858"/>
    </source>
</evidence>
<evidence type="ECO:0000256" key="3">
    <source>
        <dbReference type="ARBA" id="ARBA00011950"/>
    </source>
</evidence>